<feature type="region of interest" description="Disordered" evidence="1">
    <location>
        <begin position="183"/>
        <end position="213"/>
    </location>
</feature>
<gene>
    <name evidence="2" type="ordered locus">Fluta_3564</name>
</gene>
<feature type="region of interest" description="Disordered" evidence="1">
    <location>
        <begin position="237"/>
        <end position="348"/>
    </location>
</feature>
<evidence type="ECO:0008006" key="4">
    <source>
        <dbReference type="Google" id="ProtNLM"/>
    </source>
</evidence>
<protein>
    <recommendedName>
        <fullName evidence="4">Lipoprotein</fullName>
    </recommendedName>
</protein>
<dbReference type="HOGENOM" id="CLU_796329_0_0_10"/>
<evidence type="ECO:0000256" key="1">
    <source>
        <dbReference type="SAM" id="MobiDB-lite"/>
    </source>
</evidence>
<dbReference type="STRING" id="755732.Fluta_3564"/>
<dbReference type="RefSeq" id="WP_013688300.1">
    <property type="nucleotide sequence ID" value="NC_015321.1"/>
</dbReference>
<proteinExistence type="predicted"/>
<evidence type="ECO:0000313" key="3">
    <source>
        <dbReference type="Proteomes" id="UP000007463"/>
    </source>
</evidence>
<dbReference type="KEGG" id="fte:Fluta_3564"/>
<keyword evidence="3" id="KW-1185">Reference proteome</keyword>
<feature type="compositionally biased region" description="Polar residues" evidence="1">
    <location>
        <begin position="237"/>
        <end position="259"/>
    </location>
</feature>
<organism evidence="2 3">
    <name type="scientific">Fluviicola taffensis (strain DSM 16823 / NCIMB 13979 / RW262)</name>
    <dbReference type="NCBI Taxonomy" id="755732"/>
    <lineage>
        <taxon>Bacteria</taxon>
        <taxon>Pseudomonadati</taxon>
        <taxon>Bacteroidota</taxon>
        <taxon>Flavobacteriia</taxon>
        <taxon>Flavobacteriales</taxon>
        <taxon>Crocinitomicaceae</taxon>
        <taxon>Fluviicola</taxon>
    </lineage>
</organism>
<dbReference type="PROSITE" id="PS51257">
    <property type="entry name" value="PROKAR_LIPOPROTEIN"/>
    <property type="match status" value="1"/>
</dbReference>
<reference evidence="3" key="2">
    <citation type="submission" date="2011-02" db="EMBL/GenBank/DDBJ databases">
        <title>The complete genome of Fluviicola taffensis DSM 16823.</title>
        <authorList>
            <consortium name="US DOE Joint Genome Institute (JGI-PGF)"/>
            <person name="Lucas S."/>
            <person name="Copeland A."/>
            <person name="Lapidus A."/>
            <person name="Bruce D."/>
            <person name="Goodwin L."/>
            <person name="Pitluck S."/>
            <person name="Kyrpides N."/>
            <person name="Mavromatis K."/>
            <person name="Ivanova N."/>
            <person name="Mikhailova N."/>
            <person name="Pagani I."/>
            <person name="Chertkov O."/>
            <person name="Detter J.C."/>
            <person name="Han C."/>
            <person name="Tapia R."/>
            <person name="Land M."/>
            <person name="Hauser L."/>
            <person name="Markowitz V."/>
            <person name="Cheng J.-F."/>
            <person name="Hugenholtz P."/>
            <person name="Woyke T."/>
            <person name="Wu D."/>
            <person name="Tindall B."/>
            <person name="Pomrenke H.G."/>
            <person name="Brambilla E."/>
            <person name="Klenk H.-P."/>
            <person name="Eisen J.A."/>
        </authorList>
    </citation>
    <scope>NUCLEOTIDE SEQUENCE [LARGE SCALE GENOMIC DNA]</scope>
    <source>
        <strain evidence="3">DSM 16823 / RW262 / RW262</strain>
    </source>
</reference>
<feature type="compositionally biased region" description="Low complexity" evidence="1">
    <location>
        <begin position="305"/>
        <end position="326"/>
    </location>
</feature>
<reference evidence="2 3" key="1">
    <citation type="journal article" date="2011" name="Stand. Genomic Sci.">
        <title>Complete genome sequence of the gliding freshwater bacterium Fluviicola taffensis type strain (RW262).</title>
        <authorList>
            <person name="Woyke T."/>
            <person name="Chertkov O."/>
            <person name="Lapidus A."/>
            <person name="Nolan M."/>
            <person name="Lucas S."/>
            <person name="Del Rio T.G."/>
            <person name="Tice H."/>
            <person name="Cheng J.F."/>
            <person name="Tapia R."/>
            <person name="Han C."/>
            <person name="Goodwin L."/>
            <person name="Pitluck S."/>
            <person name="Liolios K."/>
            <person name="Pagani I."/>
            <person name="Ivanova N."/>
            <person name="Huntemann M."/>
            <person name="Mavromatis K."/>
            <person name="Mikhailova N."/>
            <person name="Pati A."/>
            <person name="Chen A."/>
            <person name="Palaniappan K."/>
            <person name="Land M."/>
            <person name="Hauser L."/>
            <person name="Brambilla E.M."/>
            <person name="Rohde M."/>
            <person name="Mwirichia R."/>
            <person name="Sikorski J."/>
            <person name="Tindall B.J."/>
            <person name="Goker M."/>
            <person name="Bristow J."/>
            <person name="Eisen J.A."/>
            <person name="Markowitz V."/>
            <person name="Hugenholtz P."/>
            <person name="Klenk H.P."/>
            <person name="Kyrpides N.C."/>
        </authorList>
    </citation>
    <scope>NUCLEOTIDE SEQUENCE [LARGE SCALE GENOMIC DNA]</scope>
    <source>
        <strain evidence="3">DSM 16823 / RW262 / RW262</strain>
    </source>
</reference>
<evidence type="ECO:0000313" key="2">
    <source>
        <dbReference type="EMBL" id="AEA45533.1"/>
    </source>
</evidence>
<feature type="compositionally biased region" description="Polar residues" evidence="1">
    <location>
        <begin position="183"/>
        <end position="198"/>
    </location>
</feature>
<dbReference type="OrthoDB" id="9840361at2"/>
<sequence precursor="true">MKNSLKFGISVGLTTMLVSCGTSEHFMQDDVYNTRTPIMPLGTDLNDVTDYATYVAKKEQIEKTEQVAYVSPRQFYDNGYYNQYRFYGYSPYSSMQGIGYYGYGNSYLGYGNQGMFVTPHFGLGYSPYYGNNPYAGGYYNYHNPYNPYNPYSPYFGHDPYGYSYENGFNNGYYSPNYNNGSWGTPSSKPNTGNRNSNMSAGLSGGGRSSANNGAVIYPHKSAIAPGNNTERAGRVLTTRSNNGPAVNSGTTQPVSSSRRNAAVRPGSVSRPTVTNTQGSMDQQGINNPRTPNTTPSVNRSNTPVRTINTPSNNNSTPTRSSSPTIRSGGGGGNVSTPSGGGGRAGGRR</sequence>
<name>F2IDB8_FLUTR</name>
<dbReference type="AlphaFoldDB" id="F2IDB8"/>
<feature type="compositionally biased region" description="Gly residues" evidence="1">
    <location>
        <begin position="327"/>
        <end position="348"/>
    </location>
</feature>
<dbReference type="EMBL" id="CP002542">
    <property type="protein sequence ID" value="AEA45533.1"/>
    <property type="molecule type" value="Genomic_DNA"/>
</dbReference>
<dbReference type="Proteomes" id="UP000007463">
    <property type="component" value="Chromosome"/>
</dbReference>
<accession>F2IDB8</accession>
<feature type="compositionally biased region" description="Polar residues" evidence="1">
    <location>
        <begin position="269"/>
        <end position="304"/>
    </location>
</feature>